<name>A0A517QGS1_9PLAN</name>
<dbReference type="PROSITE" id="PS51725">
    <property type="entry name" value="ABM"/>
    <property type="match status" value="1"/>
</dbReference>
<dbReference type="KEGG" id="tpol:Mal48_00320"/>
<dbReference type="InterPro" id="IPR007138">
    <property type="entry name" value="ABM_dom"/>
</dbReference>
<sequence length="95" mass="11110">MFAINVILTVQDETNIDKVQGLLTEAGRLSRQEPGCQTFEVCHSQNDPKIFMLIERWESKETWEVHKTAKAYTEIYHPQVLPLVDREPHFLDIIE</sequence>
<evidence type="ECO:0000313" key="3">
    <source>
        <dbReference type="Proteomes" id="UP000315724"/>
    </source>
</evidence>
<dbReference type="RefSeq" id="WP_145194998.1">
    <property type="nucleotide sequence ID" value="NZ_CP036267.1"/>
</dbReference>
<keyword evidence="2" id="KW-0560">Oxidoreductase</keyword>
<keyword evidence="2" id="KW-0503">Monooxygenase</keyword>
<dbReference type="Proteomes" id="UP000315724">
    <property type="component" value="Chromosome"/>
</dbReference>
<proteinExistence type="predicted"/>
<dbReference type="Gene3D" id="3.30.70.100">
    <property type="match status" value="1"/>
</dbReference>
<dbReference type="Pfam" id="PF03992">
    <property type="entry name" value="ABM"/>
    <property type="match status" value="1"/>
</dbReference>
<accession>A0A517QGS1</accession>
<dbReference type="AlphaFoldDB" id="A0A517QGS1"/>
<protein>
    <submittedName>
        <fullName evidence="2">Antibiotic biosynthesis monooxygenase</fullName>
    </submittedName>
</protein>
<evidence type="ECO:0000313" key="2">
    <source>
        <dbReference type="EMBL" id="QDT30805.1"/>
    </source>
</evidence>
<dbReference type="GO" id="GO:0004497">
    <property type="term" value="F:monooxygenase activity"/>
    <property type="evidence" value="ECO:0007669"/>
    <property type="project" value="UniProtKB-KW"/>
</dbReference>
<reference evidence="2 3" key="1">
    <citation type="submission" date="2019-02" db="EMBL/GenBank/DDBJ databases">
        <title>Deep-cultivation of Planctomycetes and their phenomic and genomic characterization uncovers novel biology.</title>
        <authorList>
            <person name="Wiegand S."/>
            <person name="Jogler M."/>
            <person name="Boedeker C."/>
            <person name="Pinto D."/>
            <person name="Vollmers J."/>
            <person name="Rivas-Marin E."/>
            <person name="Kohn T."/>
            <person name="Peeters S.H."/>
            <person name="Heuer A."/>
            <person name="Rast P."/>
            <person name="Oberbeckmann S."/>
            <person name="Bunk B."/>
            <person name="Jeske O."/>
            <person name="Meyerdierks A."/>
            <person name="Storesund J.E."/>
            <person name="Kallscheuer N."/>
            <person name="Luecker S."/>
            <person name="Lage O.M."/>
            <person name="Pohl T."/>
            <person name="Merkel B.J."/>
            <person name="Hornburger P."/>
            <person name="Mueller R.-W."/>
            <person name="Bruemmer F."/>
            <person name="Labrenz M."/>
            <person name="Spormann A.M."/>
            <person name="Op den Camp H."/>
            <person name="Overmann J."/>
            <person name="Amann R."/>
            <person name="Jetten M.S.M."/>
            <person name="Mascher T."/>
            <person name="Medema M.H."/>
            <person name="Devos D.P."/>
            <person name="Kaster A.-K."/>
            <person name="Ovreas L."/>
            <person name="Rohde M."/>
            <person name="Galperin M.Y."/>
            <person name="Jogler C."/>
        </authorList>
    </citation>
    <scope>NUCLEOTIDE SEQUENCE [LARGE SCALE GENOMIC DNA]</scope>
    <source>
        <strain evidence="2 3">Mal48</strain>
    </source>
</reference>
<dbReference type="InterPro" id="IPR011008">
    <property type="entry name" value="Dimeric_a/b-barrel"/>
</dbReference>
<keyword evidence="3" id="KW-1185">Reference proteome</keyword>
<organism evidence="2 3">
    <name type="scientific">Thalassoglobus polymorphus</name>
    <dbReference type="NCBI Taxonomy" id="2527994"/>
    <lineage>
        <taxon>Bacteria</taxon>
        <taxon>Pseudomonadati</taxon>
        <taxon>Planctomycetota</taxon>
        <taxon>Planctomycetia</taxon>
        <taxon>Planctomycetales</taxon>
        <taxon>Planctomycetaceae</taxon>
        <taxon>Thalassoglobus</taxon>
    </lineage>
</organism>
<dbReference type="SUPFAM" id="SSF54909">
    <property type="entry name" value="Dimeric alpha+beta barrel"/>
    <property type="match status" value="1"/>
</dbReference>
<gene>
    <name evidence="2" type="ORF">Mal48_00320</name>
</gene>
<evidence type="ECO:0000259" key="1">
    <source>
        <dbReference type="PROSITE" id="PS51725"/>
    </source>
</evidence>
<dbReference type="OrthoDB" id="5241825at2"/>
<feature type="domain" description="ABM" evidence="1">
    <location>
        <begin position="2"/>
        <end position="94"/>
    </location>
</feature>
<dbReference type="EMBL" id="CP036267">
    <property type="protein sequence ID" value="QDT30805.1"/>
    <property type="molecule type" value="Genomic_DNA"/>
</dbReference>